<feature type="transmembrane region" description="Helical" evidence="6">
    <location>
        <begin position="39"/>
        <end position="62"/>
    </location>
</feature>
<evidence type="ECO:0000256" key="2">
    <source>
        <dbReference type="ARBA" id="ARBA00022475"/>
    </source>
</evidence>
<feature type="transmembrane region" description="Helical" evidence="6">
    <location>
        <begin position="102"/>
        <end position="131"/>
    </location>
</feature>
<keyword evidence="4 6" id="KW-1133">Transmembrane helix</keyword>
<comment type="caution">
    <text evidence="7">The sequence shown here is derived from an EMBL/GenBank/DDBJ whole genome shotgun (WGS) entry which is preliminary data.</text>
</comment>
<keyword evidence="8" id="KW-1185">Reference proteome</keyword>
<dbReference type="EMBL" id="JANCLT010000006">
    <property type="protein sequence ID" value="MCP8969565.1"/>
    <property type="molecule type" value="Genomic_DNA"/>
</dbReference>
<evidence type="ECO:0000256" key="3">
    <source>
        <dbReference type="ARBA" id="ARBA00022692"/>
    </source>
</evidence>
<gene>
    <name evidence="7" type="ORF">NK662_13600</name>
</gene>
<feature type="transmembrane region" description="Helical" evidence="6">
    <location>
        <begin position="165"/>
        <end position="181"/>
    </location>
</feature>
<proteinExistence type="predicted"/>
<dbReference type="PANTHER" id="PTHR33545:SF5">
    <property type="entry name" value="UPF0750 MEMBRANE PROTEIN YITT"/>
    <property type="match status" value="1"/>
</dbReference>
<evidence type="ECO:0000256" key="4">
    <source>
        <dbReference type="ARBA" id="ARBA00022989"/>
    </source>
</evidence>
<evidence type="ECO:0000256" key="5">
    <source>
        <dbReference type="ARBA" id="ARBA00023136"/>
    </source>
</evidence>
<reference evidence="7" key="1">
    <citation type="submission" date="2022-07" db="EMBL/GenBank/DDBJ databases">
        <authorList>
            <person name="Li W.-J."/>
            <person name="Deng Q.-Q."/>
        </authorList>
    </citation>
    <scope>NUCLEOTIDE SEQUENCE</scope>
    <source>
        <strain evidence="7">SYSU M60031</strain>
    </source>
</reference>
<organism evidence="7 8">
    <name type="scientific">Ectobacillus ponti</name>
    <dbReference type="NCBI Taxonomy" id="2961894"/>
    <lineage>
        <taxon>Bacteria</taxon>
        <taxon>Bacillati</taxon>
        <taxon>Bacillota</taxon>
        <taxon>Bacilli</taxon>
        <taxon>Bacillales</taxon>
        <taxon>Bacillaceae</taxon>
        <taxon>Ectobacillus</taxon>
    </lineage>
</organism>
<dbReference type="PANTHER" id="PTHR33545">
    <property type="entry name" value="UPF0750 MEMBRANE PROTEIN YITT-RELATED"/>
    <property type="match status" value="1"/>
</dbReference>
<dbReference type="Pfam" id="PF02588">
    <property type="entry name" value="YitT_membrane"/>
    <property type="match status" value="1"/>
</dbReference>
<keyword evidence="3 6" id="KW-0812">Transmembrane</keyword>
<dbReference type="AlphaFoldDB" id="A0AA42BPU7"/>
<dbReference type="Proteomes" id="UP001156102">
    <property type="component" value="Unassembled WGS sequence"/>
</dbReference>
<keyword evidence="2" id="KW-1003">Cell membrane</keyword>
<evidence type="ECO:0000313" key="8">
    <source>
        <dbReference type="Proteomes" id="UP001156102"/>
    </source>
</evidence>
<evidence type="ECO:0000313" key="7">
    <source>
        <dbReference type="EMBL" id="MCP8969565.1"/>
    </source>
</evidence>
<dbReference type="GO" id="GO:0005886">
    <property type="term" value="C:plasma membrane"/>
    <property type="evidence" value="ECO:0007669"/>
    <property type="project" value="UniProtKB-SubCell"/>
</dbReference>
<comment type="subcellular location">
    <subcellularLocation>
        <location evidence="1">Cell membrane</location>
        <topology evidence="1">Multi-pass membrane protein</topology>
    </subcellularLocation>
</comment>
<dbReference type="InterPro" id="IPR003740">
    <property type="entry name" value="YitT"/>
</dbReference>
<name>A0AA42BPU7_9BACI</name>
<evidence type="ECO:0000256" key="6">
    <source>
        <dbReference type="SAM" id="Phobius"/>
    </source>
</evidence>
<dbReference type="RefSeq" id="WP_254759484.1">
    <property type="nucleotide sequence ID" value="NZ_JANCLT010000006.1"/>
</dbReference>
<feature type="transmembrane region" description="Helical" evidence="6">
    <location>
        <begin position="143"/>
        <end position="159"/>
    </location>
</feature>
<keyword evidence="5 6" id="KW-0472">Membrane</keyword>
<evidence type="ECO:0000256" key="1">
    <source>
        <dbReference type="ARBA" id="ARBA00004651"/>
    </source>
</evidence>
<sequence length="199" mass="21067">MKKWIAMLFACAIVSVGVLLLQAAGLVTGGTAGLSLSLSYLLSVPFAVVFFVINIPFYVLGFMQMGMKFTISTILAVSLLSVMNGVLHAFPHFSVHPLVGSVVGGAVIGGGLVTLFINGSSLGGANILALYLQRKLSFDPGKVNFVFDLCVVLSGFYTTGILKGLYSILSIFVISTIISFAKERIAKQNQAKPQQQKAA</sequence>
<accession>A0AA42BPU7</accession>
<protein>
    <submittedName>
        <fullName evidence="7">YitT family protein</fullName>
    </submittedName>
</protein>
<feature type="transmembrane region" description="Helical" evidence="6">
    <location>
        <begin position="69"/>
        <end position="90"/>
    </location>
</feature>
<dbReference type="InterPro" id="IPR051461">
    <property type="entry name" value="UPF0750_membrane"/>
</dbReference>